<sequence length="201" mass="22961">MALYTLWLFLLTVIVVSPHLVTEGKADGAEASARRRRIIPLKFVTSGIRYLYLATLDYTGAECVKATTTNASFIKRTFSEKVELMFSTGDSEHKNVDYTPIWKSKNPLRVQGFRSSESSGSTNNITKVYYALEYCAIVQTRSETEEGDSEDWELWVNDNFGKEAEDDTFCRQYYSFLCNCTNSNKYEFKDCKQYAGKAILL</sequence>
<dbReference type="AlphaFoldDB" id="A0A224YNI4"/>
<feature type="signal peptide" evidence="1">
    <location>
        <begin position="1"/>
        <end position="18"/>
    </location>
</feature>
<dbReference type="InterPro" id="IPR012674">
    <property type="entry name" value="Calycin"/>
</dbReference>
<evidence type="ECO:0000256" key="1">
    <source>
        <dbReference type="SAM" id="SignalP"/>
    </source>
</evidence>
<organism evidence="2">
    <name type="scientific">Rhipicephalus zambeziensis</name>
    <dbReference type="NCBI Taxonomy" id="60191"/>
    <lineage>
        <taxon>Eukaryota</taxon>
        <taxon>Metazoa</taxon>
        <taxon>Ecdysozoa</taxon>
        <taxon>Arthropoda</taxon>
        <taxon>Chelicerata</taxon>
        <taxon>Arachnida</taxon>
        <taxon>Acari</taxon>
        <taxon>Parasitiformes</taxon>
        <taxon>Ixodida</taxon>
        <taxon>Ixodoidea</taxon>
        <taxon>Ixodidae</taxon>
        <taxon>Rhipicephalinae</taxon>
        <taxon>Rhipicephalus</taxon>
        <taxon>Rhipicephalus</taxon>
    </lineage>
</organism>
<keyword evidence="1" id="KW-0732">Signal</keyword>
<accession>A0A224YNI4</accession>
<reference evidence="2" key="1">
    <citation type="journal article" date="2017" name="Parasit. Vectors">
        <title>Sialotranscriptomics of Rhipicephalus zambeziensis reveals intricate expression profiles of secretory proteins and suggests tight temporal transcriptional regulation during blood-feeding.</title>
        <authorList>
            <person name="de Castro M.H."/>
            <person name="de Klerk D."/>
            <person name="Pienaar R."/>
            <person name="Rees D.J.G."/>
            <person name="Mans B.J."/>
        </authorList>
    </citation>
    <scope>NUCLEOTIDE SEQUENCE</scope>
    <source>
        <tissue evidence="2">Salivary glands</tissue>
    </source>
</reference>
<feature type="chain" id="PRO_5012759194" evidence="1">
    <location>
        <begin position="19"/>
        <end position="201"/>
    </location>
</feature>
<proteinExistence type="predicted"/>
<dbReference type="EMBL" id="GFPF01004244">
    <property type="protein sequence ID" value="MAA15390.1"/>
    <property type="molecule type" value="Transcribed_RNA"/>
</dbReference>
<name>A0A224YNI4_9ACAR</name>
<protein>
    <submittedName>
        <fullName evidence="2">Lipocalin</fullName>
    </submittedName>
</protein>
<evidence type="ECO:0000313" key="2">
    <source>
        <dbReference type="EMBL" id="MAA15390.1"/>
    </source>
</evidence>
<dbReference type="Gene3D" id="2.40.128.20">
    <property type="match status" value="1"/>
</dbReference>